<feature type="transmembrane region" description="Helical" evidence="1">
    <location>
        <begin position="12"/>
        <end position="30"/>
    </location>
</feature>
<accession>A0A547Q7A5</accession>
<proteinExistence type="predicted"/>
<dbReference type="Proteomes" id="UP000318590">
    <property type="component" value="Unassembled WGS sequence"/>
</dbReference>
<feature type="transmembrane region" description="Helical" evidence="1">
    <location>
        <begin position="66"/>
        <end position="84"/>
    </location>
</feature>
<dbReference type="AlphaFoldDB" id="A0A547Q7A5"/>
<comment type="caution">
    <text evidence="2">The sequence shown here is derived from an EMBL/GenBank/DDBJ whole genome shotgun (WGS) entry which is preliminary data.</text>
</comment>
<organism evidence="2 3">
    <name type="scientific">Palleronia caenipelagi</name>
    <dbReference type="NCBI Taxonomy" id="2489174"/>
    <lineage>
        <taxon>Bacteria</taxon>
        <taxon>Pseudomonadati</taxon>
        <taxon>Pseudomonadota</taxon>
        <taxon>Alphaproteobacteria</taxon>
        <taxon>Rhodobacterales</taxon>
        <taxon>Roseobacteraceae</taxon>
        <taxon>Palleronia</taxon>
    </lineage>
</organism>
<keyword evidence="1" id="KW-0472">Membrane</keyword>
<keyword evidence="3" id="KW-1185">Reference proteome</keyword>
<protein>
    <submittedName>
        <fullName evidence="2">Uncharacterized protein</fullName>
    </submittedName>
</protein>
<dbReference type="RefSeq" id="WP_142833898.1">
    <property type="nucleotide sequence ID" value="NZ_VFSV01000007.1"/>
</dbReference>
<dbReference type="EMBL" id="VFSV01000007">
    <property type="protein sequence ID" value="TRD22262.1"/>
    <property type="molecule type" value="Genomic_DNA"/>
</dbReference>
<keyword evidence="1" id="KW-0812">Transmembrane</keyword>
<sequence>MSRFNVEEKPNYVMGGILALAGLVLSWLLGSLFPPKVATLVIGALIGGFGVAAAGRIWPGLPMNKIHIYGLSMAVYGAVCNLLGSF</sequence>
<evidence type="ECO:0000313" key="3">
    <source>
        <dbReference type="Proteomes" id="UP000318590"/>
    </source>
</evidence>
<feature type="transmembrane region" description="Helical" evidence="1">
    <location>
        <begin position="36"/>
        <end position="54"/>
    </location>
</feature>
<evidence type="ECO:0000313" key="2">
    <source>
        <dbReference type="EMBL" id="TRD22262.1"/>
    </source>
</evidence>
<keyword evidence="1" id="KW-1133">Transmembrane helix</keyword>
<reference evidence="2 3" key="1">
    <citation type="submission" date="2019-06" db="EMBL/GenBank/DDBJ databases">
        <title>Paenimaribius caenipelagi gen. nov., sp. nov., isolated from a tidal flat.</title>
        <authorList>
            <person name="Yoon J.-H."/>
        </authorList>
    </citation>
    <scope>NUCLEOTIDE SEQUENCE [LARGE SCALE GENOMIC DNA]</scope>
    <source>
        <strain evidence="2 3">JBTF-M29</strain>
    </source>
</reference>
<gene>
    <name evidence="2" type="ORF">FEV53_05955</name>
</gene>
<evidence type="ECO:0000256" key="1">
    <source>
        <dbReference type="SAM" id="Phobius"/>
    </source>
</evidence>
<name>A0A547Q7A5_9RHOB</name>